<evidence type="ECO:0000256" key="6">
    <source>
        <dbReference type="ARBA" id="ARBA00022679"/>
    </source>
</evidence>
<dbReference type="Gene3D" id="3.40.50.2000">
    <property type="entry name" value="Glycogen Phosphorylase B"/>
    <property type="match status" value="2"/>
</dbReference>
<dbReference type="CDD" id="cd03789">
    <property type="entry name" value="GT9_LPS_heptosyltransferase"/>
    <property type="match status" value="1"/>
</dbReference>
<dbReference type="Proteomes" id="UP000069926">
    <property type="component" value="Chromosome"/>
</dbReference>
<dbReference type="STRING" id="634113.AUT07_00133"/>
<dbReference type="EMBL" id="CP013920">
    <property type="protein sequence ID" value="AMA64722.1"/>
    <property type="molecule type" value="Genomic_DNA"/>
</dbReference>
<evidence type="ECO:0000256" key="7">
    <source>
        <dbReference type="ARBA" id="ARBA00022985"/>
    </source>
</evidence>
<dbReference type="SUPFAM" id="SSF53756">
    <property type="entry name" value="UDP-Glycosyltransferase/glycogen phosphorylase"/>
    <property type="match status" value="1"/>
</dbReference>
<evidence type="ECO:0000256" key="10">
    <source>
        <dbReference type="ARBA" id="ARBA00044041"/>
    </source>
</evidence>
<dbReference type="InterPro" id="IPR011908">
    <property type="entry name" value="LipoPS_heptosylTferase-I"/>
</dbReference>
<dbReference type="GO" id="GO:0005886">
    <property type="term" value="C:plasma membrane"/>
    <property type="evidence" value="ECO:0007669"/>
    <property type="project" value="UniProtKB-SubCell"/>
</dbReference>
<dbReference type="RefSeq" id="WP_066282809.1">
    <property type="nucleotide sequence ID" value="NZ_CP013920.1"/>
</dbReference>
<evidence type="ECO:0000256" key="11">
    <source>
        <dbReference type="ARBA" id="ARBA00044190"/>
    </source>
</evidence>
<sequence length="326" mass="37449">MKVLIVKTSSMGDVLHTLPALTDAVIKYPNIRFDWIVEENFVEIPNWHDAVNLVIPVAIRRWRKNWLGKTARQQIAFFHSRLKQRSYDAVIDAQGLLKSSFFITRLVSGVTHCYNWKSSREPLASLFCDYCYSVNKKQHAVERIRQLFADSLYYAKPTIIGDYGILQYFLPLTYEKENYPYVIFFHSTTRKEKHWPESYWRELINFLQIKAIKIKLPWGTSLEYQRAVSLANGFNNVEVLPKLSLAKLAKIIIMAKAIVSVDTGLSHLAAALNKSNITLYGPTKPHLIGVYGGAAQQIIISSDGKMSTIKPHDVYQHLILKINNKY</sequence>
<dbReference type="PATRIC" id="fig|634113.3.peg.128"/>
<accession>A0A0X8CXE7</accession>
<evidence type="ECO:0000256" key="9">
    <source>
        <dbReference type="ARBA" id="ARBA00043995"/>
    </source>
</evidence>
<evidence type="ECO:0000256" key="13">
    <source>
        <dbReference type="ARBA" id="ARBA00049201"/>
    </source>
</evidence>
<dbReference type="InterPro" id="IPR002201">
    <property type="entry name" value="Glyco_trans_9"/>
</dbReference>
<keyword evidence="15" id="KW-1185">Reference proteome</keyword>
<keyword evidence="3" id="KW-1003">Cell membrane</keyword>
<keyword evidence="8" id="KW-0472">Membrane</keyword>
<dbReference type="GO" id="GO:0008713">
    <property type="term" value="F:ADP-heptose-lipopolysaccharide heptosyltransferase activity"/>
    <property type="evidence" value="ECO:0007669"/>
    <property type="project" value="TreeGrafter"/>
</dbReference>
<evidence type="ECO:0000256" key="4">
    <source>
        <dbReference type="ARBA" id="ARBA00022519"/>
    </source>
</evidence>
<evidence type="ECO:0000313" key="15">
    <source>
        <dbReference type="Proteomes" id="UP000069926"/>
    </source>
</evidence>
<comment type="catalytic activity">
    <reaction evidence="13">
        <text>an alpha-Kdo-(2-&gt;4)-alpha-Kdo-(2-&gt;6)-lipid A + ADP-L-glycero-beta-D-manno-heptose = an L-alpha-D-Hep-(1-&gt;5)-[alpha-Kdo-(2-&gt;4)]-alpha-Kdo-(2-&gt;6)-lipid A + ADP + H(+)</text>
        <dbReference type="Rhea" id="RHEA:74067"/>
        <dbReference type="ChEBI" id="CHEBI:15378"/>
        <dbReference type="ChEBI" id="CHEBI:61506"/>
        <dbReference type="ChEBI" id="CHEBI:176431"/>
        <dbReference type="ChEBI" id="CHEBI:193068"/>
        <dbReference type="ChEBI" id="CHEBI:456216"/>
        <dbReference type="EC" id="2.4.99.23"/>
    </reaction>
</comment>
<evidence type="ECO:0000256" key="12">
    <source>
        <dbReference type="ARBA" id="ARBA00044330"/>
    </source>
</evidence>
<gene>
    <name evidence="14" type="primary">rfaC</name>
    <name evidence="14" type="ORF">AUT07_00133</name>
</gene>
<dbReference type="NCBIfam" id="TIGR02193">
    <property type="entry name" value="heptsyl_trn_I"/>
    <property type="match status" value="1"/>
</dbReference>
<comment type="pathway">
    <text evidence="2">Bacterial outer membrane biogenesis; LPS core biosynthesis.</text>
</comment>
<proteinExistence type="inferred from homology"/>
<evidence type="ECO:0000256" key="2">
    <source>
        <dbReference type="ARBA" id="ARBA00004713"/>
    </source>
</evidence>
<protein>
    <recommendedName>
        <fullName evidence="11">Lipopolysaccharide heptosyltransferase 1</fullName>
        <ecNumber evidence="10">2.4.99.23</ecNumber>
    </recommendedName>
    <alternativeName>
        <fullName evidence="12">ADP-heptose:lipopolysaccharide heptosyltransferase I</fullName>
    </alternativeName>
</protein>
<name>A0A0X8CXE7_9GAMM</name>
<dbReference type="EC" id="2.4.99.23" evidence="10"/>
<dbReference type="AlphaFoldDB" id="A0A0X8CXE7"/>
<keyword evidence="7" id="KW-0448">Lipopolysaccharide biosynthesis</keyword>
<evidence type="ECO:0000256" key="3">
    <source>
        <dbReference type="ARBA" id="ARBA00022475"/>
    </source>
</evidence>
<evidence type="ECO:0000313" key="14">
    <source>
        <dbReference type="EMBL" id="AMA64722.1"/>
    </source>
</evidence>
<keyword evidence="5" id="KW-0328">Glycosyltransferase</keyword>
<dbReference type="OrthoDB" id="9767552at2"/>
<keyword evidence="4" id="KW-0997">Cell inner membrane</keyword>
<keyword evidence="6 14" id="KW-0808">Transferase</keyword>
<reference evidence="14 15" key="1">
    <citation type="submission" date="2016-01" db="EMBL/GenBank/DDBJ databases">
        <title>Genome sequence of Ca. Arsenophonus lipopteni, the exclusive symbiont of a blood sucking fly Lipoptena cervi (Diptera: Hippoboscidae).</title>
        <authorList>
            <person name="Novakova E."/>
            <person name="Hypsa V."/>
            <person name="Nguyen P."/>
            <person name="Husnik F."/>
            <person name="Darby A.C."/>
        </authorList>
    </citation>
    <scope>NUCLEOTIDE SEQUENCE [LARGE SCALE GENOMIC DNA]</scope>
    <source>
        <strain evidence="14 15">CB</strain>
    </source>
</reference>
<evidence type="ECO:0000256" key="8">
    <source>
        <dbReference type="ARBA" id="ARBA00023136"/>
    </source>
</evidence>
<dbReference type="PANTHER" id="PTHR30160">
    <property type="entry name" value="TETRAACYLDISACCHARIDE 4'-KINASE-RELATED"/>
    <property type="match status" value="1"/>
</dbReference>
<evidence type="ECO:0000256" key="5">
    <source>
        <dbReference type="ARBA" id="ARBA00022676"/>
    </source>
</evidence>
<comment type="similarity">
    <text evidence="9">Belongs to the glycosyltransferase 9 family.</text>
</comment>
<dbReference type="PANTHER" id="PTHR30160:SF19">
    <property type="entry name" value="LIPOPOLYSACCHARIDE HEPTOSYLTRANSFERASE 1"/>
    <property type="match status" value="1"/>
</dbReference>
<organism evidence="14 15">
    <name type="scientific">Candidatus Arsenophonus lipoptenae</name>
    <dbReference type="NCBI Taxonomy" id="634113"/>
    <lineage>
        <taxon>Bacteria</taxon>
        <taxon>Pseudomonadati</taxon>
        <taxon>Pseudomonadota</taxon>
        <taxon>Gammaproteobacteria</taxon>
        <taxon>Enterobacterales</taxon>
        <taxon>Morganellaceae</taxon>
        <taxon>Arsenophonus</taxon>
    </lineage>
</organism>
<comment type="subcellular location">
    <subcellularLocation>
        <location evidence="1">Cell inner membrane</location>
        <topology evidence="1">Peripheral membrane protein</topology>
        <orientation evidence="1">Cytoplasmic side</orientation>
    </subcellularLocation>
</comment>
<dbReference type="NCBIfam" id="NF008204">
    <property type="entry name" value="PRK10964.1"/>
    <property type="match status" value="1"/>
</dbReference>
<dbReference type="Pfam" id="PF01075">
    <property type="entry name" value="Glyco_transf_9"/>
    <property type="match status" value="1"/>
</dbReference>
<evidence type="ECO:0000256" key="1">
    <source>
        <dbReference type="ARBA" id="ARBA00004515"/>
    </source>
</evidence>
<dbReference type="InterPro" id="IPR051199">
    <property type="entry name" value="LPS_LOS_Heptosyltrfase"/>
</dbReference>
<dbReference type="GO" id="GO:0009244">
    <property type="term" value="P:lipopolysaccharide core region biosynthetic process"/>
    <property type="evidence" value="ECO:0007669"/>
    <property type="project" value="InterPro"/>
</dbReference>
<dbReference type="KEGG" id="asy:AUT07_00133"/>
<dbReference type="GO" id="GO:0005829">
    <property type="term" value="C:cytosol"/>
    <property type="evidence" value="ECO:0007669"/>
    <property type="project" value="TreeGrafter"/>
</dbReference>